<proteinExistence type="inferred from homology"/>
<keyword evidence="5 8" id="KW-0378">Hydrolase</keyword>
<evidence type="ECO:0000259" key="9">
    <source>
        <dbReference type="Pfam" id="PF00135"/>
    </source>
</evidence>
<dbReference type="InterPro" id="IPR029058">
    <property type="entry name" value="AB_hydrolase_fold"/>
</dbReference>
<dbReference type="FunFam" id="3.40.50.1820:FF:000213">
    <property type="entry name" value="Carboxylic ester hydrolase"/>
    <property type="match status" value="1"/>
</dbReference>
<evidence type="ECO:0000256" key="2">
    <source>
        <dbReference type="ARBA" id="ARBA00005964"/>
    </source>
</evidence>
<dbReference type="GeneID" id="81358746"/>
<comment type="subcellular location">
    <subcellularLocation>
        <location evidence="1">Secreted</location>
    </subcellularLocation>
</comment>
<organism evidence="10 11">
    <name type="scientific">Penicillium argentinense</name>
    <dbReference type="NCBI Taxonomy" id="1131581"/>
    <lineage>
        <taxon>Eukaryota</taxon>
        <taxon>Fungi</taxon>
        <taxon>Dikarya</taxon>
        <taxon>Ascomycota</taxon>
        <taxon>Pezizomycotina</taxon>
        <taxon>Eurotiomycetes</taxon>
        <taxon>Eurotiomycetidae</taxon>
        <taxon>Eurotiales</taxon>
        <taxon>Aspergillaceae</taxon>
        <taxon>Penicillium</taxon>
    </lineage>
</organism>
<evidence type="ECO:0000256" key="5">
    <source>
        <dbReference type="ARBA" id="ARBA00022801"/>
    </source>
</evidence>
<evidence type="ECO:0000313" key="11">
    <source>
        <dbReference type="Proteomes" id="UP001149074"/>
    </source>
</evidence>
<dbReference type="GO" id="GO:0016787">
    <property type="term" value="F:hydrolase activity"/>
    <property type="evidence" value="ECO:0007669"/>
    <property type="project" value="UniProtKB-KW"/>
</dbReference>
<dbReference type="InterPro" id="IPR050309">
    <property type="entry name" value="Type-B_Carboxylest/Lipase"/>
</dbReference>
<dbReference type="Pfam" id="PF00135">
    <property type="entry name" value="COesterase"/>
    <property type="match status" value="1"/>
</dbReference>
<feature type="signal peptide" evidence="8">
    <location>
        <begin position="1"/>
        <end position="17"/>
    </location>
</feature>
<feature type="chain" id="PRO_5041020221" description="Carboxylic ester hydrolase" evidence="8">
    <location>
        <begin position="18"/>
        <end position="565"/>
    </location>
</feature>
<evidence type="ECO:0000256" key="6">
    <source>
        <dbReference type="ARBA" id="ARBA00023098"/>
    </source>
</evidence>
<dbReference type="Proteomes" id="UP001149074">
    <property type="component" value="Unassembled WGS sequence"/>
</dbReference>
<keyword evidence="3" id="KW-0964">Secreted</keyword>
<evidence type="ECO:0000256" key="4">
    <source>
        <dbReference type="ARBA" id="ARBA00022729"/>
    </source>
</evidence>
<evidence type="ECO:0000256" key="1">
    <source>
        <dbReference type="ARBA" id="ARBA00004613"/>
    </source>
</evidence>
<dbReference type="InterPro" id="IPR019826">
    <property type="entry name" value="Carboxylesterase_B_AS"/>
</dbReference>
<protein>
    <recommendedName>
        <fullName evidence="8">Carboxylic ester hydrolase</fullName>
        <ecNumber evidence="8">3.1.1.-</ecNumber>
    </recommendedName>
</protein>
<dbReference type="GO" id="GO:0006629">
    <property type="term" value="P:lipid metabolic process"/>
    <property type="evidence" value="ECO:0007669"/>
    <property type="project" value="UniProtKB-KW"/>
</dbReference>
<dbReference type="GO" id="GO:0072330">
    <property type="term" value="P:monocarboxylic acid biosynthetic process"/>
    <property type="evidence" value="ECO:0007669"/>
    <property type="project" value="UniProtKB-ARBA"/>
</dbReference>
<comment type="caution">
    <text evidence="10">The sequence shown here is derived from an EMBL/GenBank/DDBJ whole genome shotgun (WGS) entry which is preliminary data.</text>
</comment>
<dbReference type="InterPro" id="IPR002018">
    <property type="entry name" value="CarbesteraseB"/>
</dbReference>
<dbReference type="AlphaFoldDB" id="A0A9W9F7D5"/>
<dbReference type="RefSeq" id="XP_056473133.1">
    <property type="nucleotide sequence ID" value="XM_056619767.1"/>
</dbReference>
<evidence type="ECO:0000313" key="10">
    <source>
        <dbReference type="EMBL" id="KAJ5094983.1"/>
    </source>
</evidence>
<reference evidence="10" key="2">
    <citation type="journal article" date="2023" name="IMA Fungus">
        <title>Comparative genomic study of the Penicillium genus elucidates a diverse pangenome and 15 lateral gene transfer events.</title>
        <authorList>
            <person name="Petersen C."/>
            <person name="Sorensen T."/>
            <person name="Nielsen M.R."/>
            <person name="Sondergaard T.E."/>
            <person name="Sorensen J.L."/>
            <person name="Fitzpatrick D.A."/>
            <person name="Frisvad J.C."/>
            <person name="Nielsen K.L."/>
        </authorList>
    </citation>
    <scope>NUCLEOTIDE SEQUENCE</scope>
    <source>
        <strain evidence="10">IBT 30761</strain>
    </source>
</reference>
<dbReference type="PROSITE" id="PS00122">
    <property type="entry name" value="CARBOXYLESTERASE_B_1"/>
    <property type="match status" value="1"/>
</dbReference>
<gene>
    <name evidence="10" type="ORF">N7532_007274</name>
</gene>
<evidence type="ECO:0000256" key="8">
    <source>
        <dbReference type="RuleBase" id="RU361235"/>
    </source>
</evidence>
<reference evidence="10" key="1">
    <citation type="submission" date="2022-11" db="EMBL/GenBank/DDBJ databases">
        <authorList>
            <person name="Petersen C."/>
        </authorList>
    </citation>
    <scope>NUCLEOTIDE SEQUENCE</scope>
    <source>
        <strain evidence="10">IBT 30761</strain>
    </source>
</reference>
<dbReference type="Gene3D" id="3.40.50.1820">
    <property type="entry name" value="alpha/beta hydrolase"/>
    <property type="match status" value="1"/>
</dbReference>
<dbReference type="PANTHER" id="PTHR11559">
    <property type="entry name" value="CARBOXYLESTERASE"/>
    <property type="match status" value="1"/>
</dbReference>
<sequence>MRLTIALYLVKASISLATPTSGGSETATVEIPFATILGSISNNVETFAGIPYAEPPTGSNRLRPPTRLTKSLGIFDATGTAAACPQFLASPDSTDFLQKILGSVANIPFVNNATDQSEDCLTITVARPEGTTADSRLPVLFWIYGGAFEIGWSSMYDGTNLINYGVNIGKPFIFVAVNYRIGGFGFLAGKEILKDGAANLGLLDQRMGLEWVADNIATFGGDPDKVTIWGESAGAISVLDHMVLYEGNNTYNGKSLFHGGIMDSGSITPTEPVDSQRAQDVYDIVVEAGGCRNASSTLDCLRGLEYEDYLNAACSPPGLLSYSGVALSYLPRPDGRILAKSPDVLVQQGKYAPVPFIIGDQEDEGTLFSLFQSNVSNSKDLVGYLKNVMFPRATEEQLTTLVSTYGSGISAVTKGSPFGSGMFNEVFPGFKQRAAVIGDILFTLARRTFLQLSSQLRPEVPSWSYLATYDKGTPILGTFHTSDIIQVFFGTYDNYAAHSVRTYYLNFLYFLDPNADLNGTYPTWPRWGKSKDLLSLAADKATVVKDDFRESSYEVIRKVGNVLRL</sequence>
<keyword evidence="6" id="KW-0443">Lipid metabolism</keyword>
<dbReference type="EC" id="3.1.1.-" evidence="8"/>
<feature type="domain" description="Carboxylesterase type B" evidence="9">
    <location>
        <begin position="27"/>
        <end position="553"/>
    </location>
</feature>
<accession>A0A9W9F7D5</accession>
<keyword evidence="7" id="KW-0325">Glycoprotein</keyword>
<dbReference type="OrthoDB" id="408631at2759"/>
<dbReference type="GO" id="GO:0017000">
    <property type="term" value="P:antibiotic biosynthetic process"/>
    <property type="evidence" value="ECO:0007669"/>
    <property type="project" value="UniProtKB-ARBA"/>
</dbReference>
<evidence type="ECO:0000256" key="3">
    <source>
        <dbReference type="ARBA" id="ARBA00022525"/>
    </source>
</evidence>
<evidence type="ECO:0000256" key="7">
    <source>
        <dbReference type="ARBA" id="ARBA00023180"/>
    </source>
</evidence>
<dbReference type="SUPFAM" id="SSF53474">
    <property type="entry name" value="alpha/beta-Hydrolases"/>
    <property type="match status" value="1"/>
</dbReference>
<keyword evidence="4 8" id="KW-0732">Signal</keyword>
<name>A0A9W9F7D5_9EURO</name>
<dbReference type="GO" id="GO:0005576">
    <property type="term" value="C:extracellular region"/>
    <property type="evidence" value="ECO:0007669"/>
    <property type="project" value="UniProtKB-SubCell"/>
</dbReference>
<dbReference type="EMBL" id="JAPQKI010000006">
    <property type="protein sequence ID" value="KAJ5094983.1"/>
    <property type="molecule type" value="Genomic_DNA"/>
</dbReference>
<comment type="similarity">
    <text evidence="2 8">Belongs to the type-B carboxylesterase/lipase family.</text>
</comment>
<keyword evidence="11" id="KW-1185">Reference proteome</keyword>